<dbReference type="RefSeq" id="WP_108985755.1">
    <property type="nucleotide sequence ID" value="NZ_BFBR01000008.1"/>
</dbReference>
<dbReference type="PANTHER" id="PTHR33608:SF6">
    <property type="entry name" value="BLL2464 PROTEIN"/>
    <property type="match status" value="1"/>
</dbReference>
<proteinExistence type="predicted"/>
<protein>
    <recommendedName>
        <fullName evidence="1">DUF58 domain-containing protein</fullName>
    </recommendedName>
</protein>
<evidence type="ECO:0000313" key="2">
    <source>
        <dbReference type="EMBL" id="GBF58901.1"/>
    </source>
</evidence>
<dbReference type="InterPro" id="IPR002881">
    <property type="entry name" value="DUF58"/>
</dbReference>
<accession>A0A2P2ECY4</accession>
<organism evidence="2 3">
    <name type="scientific">Candidatus Phycosocius bacilliformis</name>
    <dbReference type="NCBI Taxonomy" id="1445552"/>
    <lineage>
        <taxon>Bacteria</taxon>
        <taxon>Pseudomonadati</taxon>
        <taxon>Pseudomonadota</taxon>
        <taxon>Alphaproteobacteria</taxon>
        <taxon>Caulobacterales</taxon>
        <taxon>Caulobacterales incertae sedis</taxon>
        <taxon>Candidatus Phycosocius</taxon>
    </lineage>
</organism>
<gene>
    <name evidence="2" type="ORF">PbB2_02591</name>
</gene>
<feature type="domain" description="DUF58" evidence="1">
    <location>
        <begin position="56"/>
        <end position="140"/>
    </location>
</feature>
<dbReference type="Pfam" id="PF01882">
    <property type="entry name" value="DUF58"/>
    <property type="match status" value="2"/>
</dbReference>
<keyword evidence="3" id="KW-1185">Reference proteome</keyword>
<reference evidence="2 3" key="1">
    <citation type="journal article" date="2018" name="Genome Announc.">
        <title>Draft Genome Sequence of "Candidatus Phycosocius bacilliformis," an Alphaproteobacterial Ectosymbiont of the Hydrocarbon-Producing Green Alga Botryococcus braunii.</title>
        <authorList>
            <person name="Tanabe Y."/>
            <person name="Yamaguchi H."/>
            <person name="Watanabe M.M."/>
        </authorList>
    </citation>
    <scope>NUCLEOTIDE SEQUENCE [LARGE SCALE GENOMIC DNA]</scope>
    <source>
        <strain evidence="2 3">BOTRYCO-2</strain>
    </source>
</reference>
<dbReference type="Proteomes" id="UP000245086">
    <property type="component" value="Unassembled WGS sequence"/>
</dbReference>
<feature type="domain" description="DUF58" evidence="1">
    <location>
        <begin position="168"/>
        <end position="251"/>
    </location>
</feature>
<evidence type="ECO:0000313" key="3">
    <source>
        <dbReference type="Proteomes" id="UP000245086"/>
    </source>
</evidence>
<comment type="caution">
    <text evidence="2">The sequence shown here is derived from an EMBL/GenBank/DDBJ whole genome shotgun (WGS) entry which is preliminary data.</text>
</comment>
<dbReference type="EMBL" id="BFBR01000008">
    <property type="protein sequence ID" value="GBF58901.1"/>
    <property type="molecule type" value="Genomic_DNA"/>
</dbReference>
<dbReference type="AlphaFoldDB" id="A0A2P2ECY4"/>
<evidence type="ECO:0000259" key="1">
    <source>
        <dbReference type="Pfam" id="PF01882"/>
    </source>
</evidence>
<dbReference type="OrthoDB" id="9776116at2"/>
<name>A0A2P2ECY4_9PROT</name>
<dbReference type="PANTHER" id="PTHR33608">
    <property type="entry name" value="BLL2464 PROTEIN"/>
    <property type="match status" value="1"/>
</dbReference>
<sequence length="297" mass="32474">MVATQALSPADLAGAAQDLADGLPALLLEARKTQASLHPGAHGRRRAGMGETFWQHREWREGEDLRHIDWRRSARSDRLFVRDMERESPANLQIWVDCGPDMHWRHGANRPTKAERALIIALALAMAAKAGGERVSCLLGDARLGEAIGFGRALISSGQNFDLRARSGSARSAHILIVSDGLASIETWLDRLKPLSDQASGLTFILIRDPAEEAFPFEGRVLFQRPSGGEPILIGQAQAAREAYQRLYHHHVDALSAALRQLRGQLLIHATDQSALPVTFQALACLDGRLRAGQQSG</sequence>